<dbReference type="InterPro" id="IPR010920">
    <property type="entry name" value="LSM_dom_sf"/>
</dbReference>
<dbReference type="RefSeq" id="WP_109417554.1">
    <property type="nucleotide sequence ID" value="NZ_QEAS01000019.1"/>
</dbReference>
<feature type="transmembrane region" description="Helical" evidence="8">
    <location>
        <begin position="411"/>
        <end position="437"/>
    </location>
</feature>
<dbReference type="Gene3D" id="3.30.70.100">
    <property type="match status" value="1"/>
</dbReference>
<gene>
    <name evidence="11" type="ORF">DDR33_19900</name>
</gene>
<evidence type="ECO:0000256" key="1">
    <source>
        <dbReference type="ARBA" id="ARBA00004651"/>
    </source>
</evidence>
<keyword evidence="12" id="KW-1185">Reference proteome</keyword>
<keyword evidence="4 8" id="KW-0812">Transmembrane</keyword>
<keyword evidence="7" id="KW-0175">Coiled coil</keyword>
<dbReference type="GO" id="GO:0005886">
    <property type="term" value="C:plasma membrane"/>
    <property type="evidence" value="ECO:0007669"/>
    <property type="project" value="UniProtKB-SubCell"/>
</dbReference>
<evidence type="ECO:0000259" key="10">
    <source>
        <dbReference type="Pfam" id="PF21082"/>
    </source>
</evidence>
<evidence type="ECO:0000256" key="4">
    <source>
        <dbReference type="ARBA" id="ARBA00022692"/>
    </source>
</evidence>
<dbReference type="InterPro" id="IPR023408">
    <property type="entry name" value="MscS_beta-dom_sf"/>
</dbReference>
<dbReference type="InterPro" id="IPR006685">
    <property type="entry name" value="MscS_channel_2nd"/>
</dbReference>
<dbReference type="InterPro" id="IPR049278">
    <property type="entry name" value="MS_channel_C"/>
</dbReference>
<feature type="transmembrane region" description="Helical" evidence="8">
    <location>
        <begin position="381"/>
        <end position="399"/>
    </location>
</feature>
<reference evidence="11 12" key="1">
    <citation type="submission" date="2018-04" db="EMBL/GenBank/DDBJ databases">
        <title>Pedobacter chongqingensis sp. nov., isolated from a rottenly hemp rope.</title>
        <authorList>
            <person name="Cai Y."/>
        </authorList>
    </citation>
    <scope>NUCLEOTIDE SEQUENCE [LARGE SCALE GENOMIC DNA]</scope>
    <source>
        <strain evidence="11 12">FJ4-8</strain>
    </source>
</reference>
<dbReference type="Pfam" id="PF21082">
    <property type="entry name" value="MS_channel_3rd"/>
    <property type="match status" value="1"/>
</dbReference>
<feature type="transmembrane region" description="Helical" evidence="8">
    <location>
        <begin position="275"/>
        <end position="297"/>
    </location>
</feature>
<feature type="transmembrane region" description="Helical" evidence="8">
    <location>
        <begin position="216"/>
        <end position="236"/>
    </location>
</feature>
<dbReference type="SUPFAM" id="SSF50182">
    <property type="entry name" value="Sm-like ribonucleoproteins"/>
    <property type="match status" value="1"/>
</dbReference>
<evidence type="ECO:0000256" key="2">
    <source>
        <dbReference type="ARBA" id="ARBA00008017"/>
    </source>
</evidence>
<dbReference type="GO" id="GO:0008381">
    <property type="term" value="F:mechanosensitive monoatomic ion channel activity"/>
    <property type="evidence" value="ECO:0007669"/>
    <property type="project" value="InterPro"/>
</dbReference>
<evidence type="ECO:0000256" key="7">
    <source>
        <dbReference type="SAM" id="Coils"/>
    </source>
</evidence>
<proteinExistence type="inferred from homology"/>
<dbReference type="OrthoDB" id="9809206at2"/>
<dbReference type="Proteomes" id="UP000245647">
    <property type="component" value="Unassembled WGS sequence"/>
</dbReference>
<comment type="similarity">
    <text evidence="2">Belongs to the MscS (TC 1.A.23) family.</text>
</comment>
<protein>
    <submittedName>
        <fullName evidence="11">Transmembrane ion channel</fullName>
    </submittedName>
</protein>
<dbReference type="SUPFAM" id="SSF82689">
    <property type="entry name" value="Mechanosensitive channel protein MscS (YggB), C-terminal domain"/>
    <property type="match status" value="1"/>
</dbReference>
<evidence type="ECO:0000313" key="11">
    <source>
        <dbReference type="EMBL" id="PWG78917.1"/>
    </source>
</evidence>
<keyword evidence="6 8" id="KW-0472">Membrane</keyword>
<comment type="subcellular location">
    <subcellularLocation>
        <location evidence="1">Cell membrane</location>
        <topology evidence="1">Multi-pass membrane protein</topology>
    </subcellularLocation>
</comment>
<keyword evidence="5 8" id="KW-1133">Transmembrane helix</keyword>
<evidence type="ECO:0000256" key="3">
    <source>
        <dbReference type="ARBA" id="ARBA00022475"/>
    </source>
</evidence>
<dbReference type="AlphaFoldDB" id="A0A2U2PBY6"/>
<comment type="caution">
    <text evidence="11">The sequence shown here is derived from an EMBL/GenBank/DDBJ whole genome shotgun (WGS) entry which is preliminary data.</text>
</comment>
<keyword evidence="3" id="KW-1003">Cell membrane</keyword>
<evidence type="ECO:0000256" key="8">
    <source>
        <dbReference type="SAM" id="Phobius"/>
    </source>
</evidence>
<accession>A0A2U2PBY6</accession>
<feature type="domain" description="Mechanosensitive ion channel MscS C-terminal" evidence="10">
    <location>
        <begin position="501"/>
        <end position="582"/>
    </location>
</feature>
<evidence type="ECO:0000256" key="5">
    <source>
        <dbReference type="ARBA" id="ARBA00022989"/>
    </source>
</evidence>
<dbReference type="PANTHER" id="PTHR30221:SF18">
    <property type="entry name" value="SLL0590 PROTEIN"/>
    <property type="match status" value="1"/>
</dbReference>
<dbReference type="Gene3D" id="2.30.30.60">
    <property type="match status" value="1"/>
</dbReference>
<feature type="domain" description="Mechanosensitive ion channel MscS" evidence="9">
    <location>
        <begin position="425"/>
        <end position="489"/>
    </location>
</feature>
<name>A0A2U2PBY6_9SPHI</name>
<dbReference type="Pfam" id="PF00924">
    <property type="entry name" value="MS_channel_2nd"/>
    <property type="match status" value="1"/>
</dbReference>
<evidence type="ECO:0000313" key="12">
    <source>
        <dbReference type="Proteomes" id="UP000245647"/>
    </source>
</evidence>
<dbReference type="InterPro" id="IPR011066">
    <property type="entry name" value="MscS_channel_C_sf"/>
</dbReference>
<sequence length="625" mass="70581">MRYLKPLLIVLSIFFLPLKNFCQKPSAVGDSIALIAGEQSSIELQRLHLAKLQDSLRKAELEQQVRLLKSNQEEEKLRLLKELGKLKSRDSLRLEKQKKKIDSLRVFMKGYPVHPFRDTLFFLYSHAGSFSPLERVAAVSSRIRVLSEKYNFNPDSIKVVTGDLTFDIMYGDAILMGVSDEDALWNNTSRELLSVSYKKKIAEAIIRHRQETSWKMIIKEVVLVLLVVGVVVFIINRIGRFFGWIRVKVEAQEGKRINGIKIRNYQLFTTHKQTAFILSVLSFIKFLLIILVIYLALPVLVTIFPGTEGLAGQLLAYVLNPLNKILRSLWAYVPNLITIIVIVVVFRYFLKLLNFFKLEIKNGALKIHGFYADWAEPTYQLLRVLVLAFMMIVVFPYLPGSESPVFKGVSVFLGVLFTFGSAGALGNVVAGLVLTYMRAFKVGDRVKIGEVTGDIIERSLLVTRIRTIKNEIISVPNSAVMNSHTINFSSDAASKGLIIHTTVTVGYDVPWRKVHQVLIDAAMNTDLVEKDPLPFVLQTSLEDFYAAYQINAYTKYSGKQAAIYSHLYQNIQDKFHEAGIEITSPHYHAVRDGNAAAMPPGYLPGDYSAPAFRVVKTEDNLPDKL</sequence>
<organism evidence="11 12">
    <name type="scientific">Pararcticibacter amylolyticus</name>
    <dbReference type="NCBI Taxonomy" id="2173175"/>
    <lineage>
        <taxon>Bacteria</taxon>
        <taxon>Pseudomonadati</taxon>
        <taxon>Bacteroidota</taxon>
        <taxon>Sphingobacteriia</taxon>
        <taxon>Sphingobacteriales</taxon>
        <taxon>Sphingobacteriaceae</taxon>
        <taxon>Pararcticibacter</taxon>
    </lineage>
</organism>
<dbReference type="PANTHER" id="PTHR30221">
    <property type="entry name" value="SMALL-CONDUCTANCE MECHANOSENSITIVE CHANNEL"/>
    <property type="match status" value="1"/>
</dbReference>
<evidence type="ECO:0000256" key="6">
    <source>
        <dbReference type="ARBA" id="ARBA00023136"/>
    </source>
</evidence>
<feature type="coiled-coil region" evidence="7">
    <location>
        <begin position="42"/>
        <end position="89"/>
    </location>
</feature>
<evidence type="ECO:0000259" key="9">
    <source>
        <dbReference type="Pfam" id="PF00924"/>
    </source>
</evidence>
<dbReference type="InterPro" id="IPR045275">
    <property type="entry name" value="MscS_archaea/bacteria_type"/>
</dbReference>
<dbReference type="EMBL" id="QEAS01000019">
    <property type="protein sequence ID" value="PWG78917.1"/>
    <property type="molecule type" value="Genomic_DNA"/>
</dbReference>
<feature type="transmembrane region" description="Helical" evidence="8">
    <location>
        <begin position="329"/>
        <end position="350"/>
    </location>
</feature>